<reference evidence="1 2" key="1">
    <citation type="submission" date="2024-06" db="EMBL/GenBank/DDBJ databases">
        <title>The Natural Products Discovery Center: Release of the First 8490 Sequenced Strains for Exploring Actinobacteria Biosynthetic Diversity.</title>
        <authorList>
            <person name="Kalkreuter E."/>
            <person name="Kautsar S.A."/>
            <person name="Yang D."/>
            <person name="Bader C.D."/>
            <person name="Teijaro C.N."/>
            <person name="Fluegel L."/>
            <person name="Davis C.M."/>
            <person name="Simpson J.R."/>
            <person name="Lauterbach L."/>
            <person name="Steele A.D."/>
            <person name="Gui C."/>
            <person name="Meng S."/>
            <person name="Li G."/>
            <person name="Viehrig K."/>
            <person name="Ye F."/>
            <person name="Su P."/>
            <person name="Kiefer A.F."/>
            <person name="Nichols A."/>
            <person name="Cepeda A.J."/>
            <person name="Yan W."/>
            <person name="Fan B."/>
            <person name="Jiang Y."/>
            <person name="Adhikari A."/>
            <person name="Zheng C.-J."/>
            <person name="Schuster L."/>
            <person name="Cowan T.M."/>
            <person name="Smanski M.J."/>
            <person name="Chevrette M.G."/>
            <person name="De Carvalho L.P.S."/>
            <person name="Shen B."/>
        </authorList>
    </citation>
    <scope>NUCLEOTIDE SEQUENCE [LARGE SCALE GENOMIC DNA]</scope>
    <source>
        <strain evidence="1 2">NPDC006337</strain>
    </source>
</reference>
<evidence type="ECO:0000313" key="2">
    <source>
        <dbReference type="Proteomes" id="UP001550378"/>
    </source>
</evidence>
<gene>
    <name evidence="1" type="ORF">ABZ508_26570</name>
</gene>
<keyword evidence="2" id="KW-1185">Reference proteome</keyword>
<dbReference type="EMBL" id="JBEXZR010000029">
    <property type="protein sequence ID" value="MEU0710931.1"/>
    <property type="molecule type" value="Genomic_DNA"/>
</dbReference>
<proteinExistence type="predicted"/>
<sequence>MTPAQLLAADRDAVIAASPDLFRRFAHAQDVLARYDRHEHDDETAVNQALTDIAAVLTEATAIARGGRQ</sequence>
<dbReference type="Proteomes" id="UP001550378">
    <property type="component" value="Unassembled WGS sequence"/>
</dbReference>
<accession>A0ABV2WC73</accession>
<organism evidence="1 2">
    <name type="scientific">Streptomyces lavendulocolor</name>
    <dbReference type="NCBI Taxonomy" id="67316"/>
    <lineage>
        <taxon>Bacteria</taxon>
        <taxon>Bacillati</taxon>
        <taxon>Actinomycetota</taxon>
        <taxon>Actinomycetes</taxon>
        <taxon>Kitasatosporales</taxon>
        <taxon>Streptomycetaceae</taxon>
        <taxon>Streptomyces</taxon>
    </lineage>
</organism>
<comment type="caution">
    <text evidence="1">The sequence shown here is derived from an EMBL/GenBank/DDBJ whole genome shotgun (WGS) entry which is preliminary data.</text>
</comment>
<evidence type="ECO:0000313" key="1">
    <source>
        <dbReference type="EMBL" id="MEU0710931.1"/>
    </source>
</evidence>
<dbReference type="RefSeq" id="WP_359655388.1">
    <property type="nucleotide sequence ID" value="NZ_JBEXZP010000082.1"/>
</dbReference>
<protein>
    <submittedName>
        <fullName evidence="1">Uncharacterized protein</fullName>
    </submittedName>
</protein>
<name>A0ABV2WC73_9ACTN</name>